<dbReference type="EMBL" id="CP031310">
    <property type="protein sequence ID" value="QCC49861.1"/>
    <property type="molecule type" value="Genomic_DNA"/>
</dbReference>
<dbReference type="OrthoDB" id="234683at2157"/>
<keyword evidence="1" id="KW-0812">Transmembrane</keyword>
<evidence type="ECO:0000313" key="3">
    <source>
        <dbReference type="EMBL" id="QCC49861.1"/>
    </source>
</evidence>
<keyword evidence="1" id="KW-1133">Transmembrane helix</keyword>
<evidence type="ECO:0000313" key="4">
    <source>
        <dbReference type="Proteomes" id="UP000296706"/>
    </source>
</evidence>
<feature type="domain" description="DUF7313" evidence="2">
    <location>
        <begin position="7"/>
        <end position="151"/>
    </location>
</feature>
<dbReference type="RefSeq" id="WP_049993305.1">
    <property type="nucleotide sequence ID" value="NZ_CP031310.1"/>
</dbReference>
<feature type="transmembrane region" description="Helical" evidence="1">
    <location>
        <begin position="123"/>
        <end position="144"/>
    </location>
</feature>
<dbReference type="Proteomes" id="UP000296706">
    <property type="component" value="Chromosome"/>
</dbReference>
<dbReference type="GeneID" id="39846376"/>
<gene>
    <name evidence="3" type="ORF">DV733_00865</name>
</gene>
<reference evidence="3 4" key="1">
    <citation type="journal article" date="2019" name="Nat. Commun.">
        <title>A new type of DNA phosphorothioation-based antiviral system in archaea.</title>
        <authorList>
            <person name="Xiong L."/>
            <person name="Liu S."/>
            <person name="Chen S."/>
            <person name="Xiao Y."/>
            <person name="Zhu B."/>
            <person name="Gao Y."/>
            <person name="Zhang Y."/>
            <person name="Chen B."/>
            <person name="Luo J."/>
            <person name="Deng Z."/>
            <person name="Chen X."/>
            <person name="Wang L."/>
            <person name="Chen S."/>
        </authorList>
    </citation>
    <scope>NUCLEOTIDE SEQUENCE [LARGE SCALE GENOMIC DNA]</scope>
    <source>
        <strain evidence="3 4">CBA1105</strain>
    </source>
</reference>
<proteinExistence type="predicted"/>
<evidence type="ECO:0000259" key="2">
    <source>
        <dbReference type="Pfam" id="PF23995"/>
    </source>
</evidence>
<name>A0A4D6H8P1_9EURY</name>
<dbReference type="InterPro" id="IPR055737">
    <property type="entry name" value="DUF7313"/>
</dbReference>
<sequence length="151" mass="16507">MAGPAYQLPGPLGILDSVIGATAVIEYILLGLLLLNIVTRIVAHRRHLAEADEGVESLSRHPLHVASNVLLLLASFYYTTLHQHAGIVATSLVVGIFITDFFEFEARNVELRREVPLDRPKGAIAASLLAFLYIGYLSAFQYVAPIWNAVV</sequence>
<accession>A0A4D6H8P1</accession>
<keyword evidence="1" id="KW-0472">Membrane</keyword>
<keyword evidence="4" id="KW-1185">Reference proteome</keyword>
<dbReference type="KEGG" id="hsn:DV733_00865"/>
<evidence type="ECO:0000256" key="1">
    <source>
        <dbReference type="SAM" id="Phobius"/>
    </source>
</evidence>
<dbReference type="Pfam" id="PF23995">
    <property type="entry name" value="DUF7313"/>
    <property type="match status" value="1"/>
</dbReference>
<organism evidence="3 4">
    <name type="scientific">Halapricum salinum</name>
    <dbReference type="NCBI Taxonomy" id="1457250"/>
    <lineage>
        <taxon>Archaea</taxon>
        <taxon>Methanobacteriati</taxon>
        <taxon>Methanobacteriota</taxon>
        <taxon>Stenosarchaea group</taxon>
        <taxon>Halobacteria</taxon>
        <taxon>Halobacteriales</taxon>
        <taxon>Haloarculaceae</taxon>
        <taxon>Halapricum</taxon>
    </lineage>
</organism>
<feature type="transmembrane region" description="Helical" evidence="1">
    <location>
        <begin position="18"/>
        <end position="42"/>
    </location>
</feature>
<protein>
    <recommendedName>
        <fullName evidence="2">DUF7313 domain-containing protein</fullName>
    </recommendedName>
</protein>
<dbReference type="AlphaFoldDB" id="A0A4D6H8P1"/>